<feature type="region of interest" description="Disordered" evidence="1">
    <location>
        <begin position="1"/>
        <end position="60"/>
    </location>
</feature>
<evidence type="ECO:0000256" key="1">
    <source>
        <dbReference type="SAM" id="MobiDB-lite"/>
    </source>
</evidence>
<evidence type="ECO:0000313" key="4">
    <source>
        <dbReference type="Proteomes" id="UP000045706"/>
    </source>
</evidence>
<reference evidence="4" key="2">
    <citation type="submission" date="2015-05" db="EMBL/GenBank/DDBJ databases">
        <authorList>
            <person name="Fogelqvist Johan"/>
        </authorList>
    </citation>
    <scope>NUCLEOTIDE SEQUENCE [LARGE SCALE GENOMIC DNA]</scope>
</reference>
<sequence>MSRSQSPKSEPAILPPRDTSRKTSPKSSSKGSQICTDDEGPEESEVKFEDNPPSRPSNARPEAVIIGIKERADVCIIVGEGDATRSFEFNAGVLASTSAEWDKILPGPATAGKPCLVLPAIDPAAMEVLLHACHFEYEHVPVTASLDLLYQIASTLSSFEMGPVVAMFAPAWLESIRDTIHSPRDEPRVRRAAVPSRKRKRSRRESEAGAEAGGSSQENETYEGISEDMFPSARLADIQTQALKLEHESVSLYAAERPDHGSRESMTVMSIVPDSDRVILISWELGDKQLFLCAARTLINDSGVGDYGEVVGPSDLVLTNHRYNGRMMGMIDRIIQMRADIIAMAFKLLLEMQSKLCHSLSCTVQDCKMERQENCARVILGAFVQFLLQNPDLNCLDRPAAYKGTVRDLVHRLQDGASVRVRARHANCNAFAEAVARITDYHLDVMRSVRLSADQVTHMGLRSATT</sequence>
<evidence type="ECO:0000313" key="3">
    <source>
        <dbReference type="EMBL" id="KAG7120859.1"/>
    </source>
</evidence>
<accession>A0A0G4LSQ0</accession>
<evidence type="ECO:0000313" key="2">
    <source>
        <dbReference type="EMBL" id="CRK24974.1"/>
    </source>
</evidence>
<reference evidence="2" key="1">
    <citation type="submission" date="2015-05" db="EMBL/GenBank/DDBJ databases">
        <authorList>
            <person name="Wang D.B."/>
            <person name="Wang M."/>
        </authorList>
    </citation>
    <scope>NUCLEOTIDE SEQUENCE [LARGE SCALE GENOMIC DNA]</scope>
    <source>
        <strain evidence="2">VL2</strain>
    </source>
</reference>
<protein>
    <recommendedName>
        <fullName evidence="5">BTB domain-containing protein</fullName>
    </recommendedName>
</protein>
<proteinExistence type="predicted"/>
<dbReference type="EMBL" id="JAEMWZ010000380">
    <property type="protein sequence ID" value="KAG7120859.1"/>
    <property type="molecule type" value="Genomic_DNA"/>
</dbReference>
<dbReference type="OrthoDB" id="5275938at2759"/>
<evidence type="ECO:0008006" key="5">
    <source>
        <dbReference type="Google" id="ProtNLM"/>
    </source>
</evidence>
<dbReference type="EMBL" id="CVQI01017002">
    <property type="protein sequence ID" value="CRK24974.1"/>
    <property type="molecule type" value="Genomic_DNA"/>
</dbReference>
<reference evidence="3" key="3">
    <citation type="journal article" date="2021" name="Mol. Plant Pathol.">
        <title>A 20-kb lineage-specific genomic region tames virulence in pathogenic amphidiploid Verticillium longisporum.</title>
        <authorList>
            <person name="Harting R."/>
            <person name="Starke J."/>
            <person name="Kusch H."/>
            <person name="Poggeler S."/>
            <person name="Maurus I."/>
            <person name="Schluter R."/>
            <person name="Landesfeind M."/>
            <person name="Bulla I."/>
            <person name="Nowrousian M."/>
            <person name="de Jonge R."/>
            <person name="Stahlhut G."/>
            <person name="Hoff K.J."/>
            <person name="Asshauer K.P."/>
            <person name="Thurmer A."/>
            <person name="Stanke M."/>
            <person name="Daniel R."/>
            <person name="Morgenstern B."/>
            <person name="Thomma B.P.H.J."/>
            <person name="Kronstad J.W."/>
            <person name="Braus-Stromeyer S.A."/>
            <person name="Braus G.H."/>
        </authorList>
    </citation>
    <scope>NUCLEOTIDE SEQUENCE</scope>
    <source>
        <strain evidence="3">Vl32</strain>
    </source>
</reference>
<dbReference type="Proteomes" id="UP000689129">
    <property type="component" value="Unassembled WGS sequence"/>
</dbReference>
<dbReference type="AlphaFoldDB" id="A0A0G4LSQ0"/>
<gene>
    <name evidence="2" type="ORF">BN1723_013446</name>
    <name evidence="3" type="ORF">HYQ45_014691</name>
</gene>
<feature type="region of interest" description="Disordered" evidence="1">
    <location>
        <begin position="184"/>
        <end position="222"/>
    </location>
</feature>
<dbReference type="Proteomes" id="UP000045706">
    <property type="component" value="Unassembled WGS sequence"/>
</dbReference>
<name>A0A0G4LSQ0_VERLO</name>
<organism evidence="2 4">
    <name type="scientific">Verticillium longisporum</name>
    <name type="common">Verticillium dahliae var. longisporum</name>
    <dbReference type="NCBI Taxonomy" id="100787"/>
    <lineage>
        <taxon>Eukaryota</taxon>
        <taxon>Fungi</taxon>
        <taxon>Dikarya</taxon>
        <taxon>Ascomycota</taxon>
        <taxon>Pezizomycotina</taxon>
        <taxon>Sordariomycetes</taxon>
        <taxon>Hypocreomycetidae</taxon>
        <taxon>Glomerellales</taxon>
        <taxon>Plectosphaerellaceae</taxon>
        <taxon>Verticillium</taxon>
    </lineage>
</organism>